<dbReference type="OrthoDB" id="3199698at2759"/>
<sequence length="980" mass="111199">MPAIPSRHRRYGKEDRAYNPLRLPCLSCHRIFRNLSGLTKHTNTYHTRPHGHTLLIHKTAIVEEADHTNSDLDDGPQGEAPGNDPQMLQEGQLYHLVHPVLNGRPCSSNGEFLQDPSCLPPSRTKSTANDWTPFASRLQFETADFLFQRARMSQGNIDRLLELWAASLLPYEALPPLASVQHMLETVDLIPFGDAPWTSFKARYTGDLPPDPPPWMSAEYEISHRDPLVCVRNMLANPDFADEFDVTPYREYDHLLKRQYTNLLSGDWAWDQADIIAEDPETHGAMFCPLILGSDKTTVSVATGQNEYHPVYMSLGNVWNNVRRAHRNAILIVAFLSIPKTEKRYANNAQFRHFRRELFHASLSTILSPLRASMLKPEITRCPDGHFRRVIYGLGPYIADYMEQIVVTAIVQNWCVTCPTRRQNLQDFYEGFDVRTREHAKDLADAFSRKELWDNYGIISAITPFSDDFPRADIHELMAGDLLHQIIKGCFKDHLVDWVFAYILLEHGETEGHEIWGQIDRRLAAAPTFPGLRPFHQGRDFKQWTGDDSKGLMKIFLPAVVDFIPPDMTRAIKYFMEFCYLVRRSIQTEDTVARITHCLERYHHYRHIFVTTGVRPDGFSSLPLQHSADHYPRHIRQFGAPNGLCSSITESKHIKAVKEPWRRSNKYNPLAQMLTTNQRTDKLAAARADFNDRHMLQGSCLSEALQAFLSLALDEAELDESEDQQGSTHKSEGNAVEAGDDVDEDGAMEGPRVLGDVSLARQPERTYPRTLPDLGLFFGVPDLLSLVSTFLYDQTHPEPLPDGSPTPPCPPVLSIKVYHSAAATFYAPSDISGIGGMRRERIRATPSWFKGPARYDCVFAENNSTVEGFRGLHAARVRTFLSFKSGGVEYPCALIQWFSPVADEPDELTGLWVVEPDFDGDNRPFYGVIHLDSILRLAHLIPVFGNAILPPDFHQSQSLDAFKTYYVNKYADHHAHEIAF</sequence>
<dbReference type="PROSITE" id="PS50157">
    <property type="entry name" value="ZINC_FINGER_C2H2_2"/>
    <property type="match status" value="1"/>
</dbReference>
<dbReference type="GO" id="GO:0008270">
    <property type="term" value="F:zinc ion binding"/>
    <property type="evidence" value="ECO:0007669"/>
    <property type="project" value="UniProtKB-KW"/>
</dbReference>
<name>A0A2R6NXC9_9APHY</name>
<protein>
    <recommendedName>
        <fullName evidence="3">C2H2-type domain-containing protein</fullName>
    </recommendedName>
</protein>
<keyword evidence="1" id="KW-0862">Zinc</keyword>
<feature type="region of interest" description="Disordered" evidence="2">
    <location>
        <begin position="717"/>
        <end position="761"/>
    </location>
</feature>
<evidence type="ECO:0000313" key="5">
    <source>
        <dbReference type="Proteomes" id="UP000186601"/>
    </source>
</evidence>
<feature type="domain" description="C2H2-type" evidence="3">
    <location>
        <begin position="23"/>
        <end position="51"/>
    </location>
</feature>
<feature type="compositionally biased region" description="Acidic residues" evidence="2">
    <location>
        <begin position="738"/>
        <end position="747"/>
    </location>
</feature>
<organism evidence="4 5">
    <name type="scientific">Hermanssonia centrifuga</name>
    <dbReference type="NCBI Taxonomy" id="98765"/>
    <lineage>
        <taxon>Eukaryota</taxon>
        <taxon>Fungi</taxon>
        <taxon>Dikarya</taxon>
        <taxon>Basidiomycota</taxon>
        <taxon>Agaricomycotina</taxon>
        <taxon>Agaricomycetes</taxon>
        <taxon>Polyporales</taxon>
        <taxon>Meruliaceae</taxon>
        <taxon>Hermanssonia</taxon>
    </lineage>
</organism>
<dbReference type="Proteomes" id="UP000186601">
    <property type="component" value="Unassembled WGS sequence"/>
</dbReference>
<evidence type="ECO:0000256" key="1">
    <source>
        <dbReference type="PROSITE-ProRule" id="PRU00042"/>
    </source>
</evidence>
<dbReference type="Pfam" id="PF18759">
    <property type="entry name" value="Plavaka"/>
    <property type="match status" value="1"/>
</dbReference>
<dbReference type="InterPro" id="IPR041078">
    <property type="entry name" value="Plavaka"/>
</dbReference>
<keyword evidence="1" id="KW-0479">Metal-binding</keyword>
<reference evidence="4 5" key="1">
    <citation type="submission" date="2018-02" db="EMBL/GenBank/DDBJ databases">
        <title>Genome sequence of the basidiomycete white-rot fungus Phlebia centrifuga.</title>
        <authorList>
            <person name="Granchi Z."/>
            <person name="Peng M."/>
            <person name="de Vries R.P."/>
            <person name="Hilden K."/>
            <person name="Makela M.R."/>
            <person name="Grigoriev I."/>
            <person name="Riley R."/>
        </authorList>
    </citation>
    <scope>NUCLEOTIDE SEQUENCE [LARGE SCALE GENOMIC DNA]</scope>
    <source>
        <strain evidence="4 5">FBCC195</strain>
    </source>
</reference>
<keyword evidence="1" id="KW-0863">Zinc-finger</keyword>
<evidence type="ECO:0000259" key="3">
    <source>
        <dbReference type="PROSITE" id="PS50157"/>
    </source>
</evidence>
<gene>
    <name evidence="4" type="ORF">PHLCEN_2v7158</name>
</gene>
<comment type="caution">
    <text evidence="4">The sequence shown here is derived from an EMBL/GenBank/DDBJ whole genome shotgun (WGS) entry which is preliminary data.</text>
</comment>
<dbReference type="InterPro" id="IPR013087">
    <property type="entry name" value="Znf_C2H2_type"/>
</dbReference>
<dbReference type="AlphaFoldDB" id="A0A2R6NXC9"/>
<accession>A0A2R6NXC9</accession>
<evidence type="ECO:0000256" key="2">
    <source>
        <dbReference type="SAM" id="MobiDB-lite"/>
    </source>
</evidence>
<dbReference type="PROSITE" id="PS00028">
    <property type="entry name" value="ZINC_FINGER_C2H2_1"/>
    <property type="match status" value="1"/>
</dbReference>
<evidence type="ECO:0000313" key="4">
    <source>
        <dbReference type="EMBL" id="PSR79135.1"/>
    </source>
</evidence>
<proteinExistence type="predicted"/>
<dbReference type="EMBL" id="MLYV02000708">
    <property type="protein sequence ID" value="PSR79135.1"/>
    <property type="molecule type" value="Genomic_DNA"/>
</dbReference>
<keyword evidence="5" id="KW-1185">Reference proteome</keyword>